<comment type="caution">
    <text evidence="1">The sequence shown here is derived from an EMBL/GenBank/DDBJ whole genome shotgun (WGS) entry which is preliminary data.</text>
</comment>
<gene>
    <name evidence="1" type="ORF">UCDDS831_g07351</name>
</gene>
<sequence length="468" mass="51836">MPATILPAATSHPLFGATLPGKDQDDPVLKAAQDIISLNNRKNRSLCHVSLPLSLEALPYTSLDSTHGRYYRISRASLLGNYPEYSNYDGMWDTVVRIRLSPRSSNHSTAVEVRDGDAWLPLGTYLSRLPAVKEYWAGPGSSSWLQDLEWRSNGQHFPLLSLPGEIRNMIYDYSASFCYPYAFEQGFNYMAAAGTDGLLYREYGARGSHLRAELFGRGRVLNGAGPVLALLQTSRQVHAEFAARLYRNMDFRFQAPAPLGRFLACKPDFRTLAKVSLQMTAWNLVKFFGVWLQQAERPWGRPDAACLKGLRLQELELRLGHRQNFDDDDGYRLDAVLAPCCHRVLAGLILWAAKDYVRDIPVVSVEGCVPSKVKAAFAQLLADERAEVPSAVTQWDVVGRSAKLVEKGESWLVRTDSGLGCELLDHEHSCADMGPCTDDFCLSENDFTPKKAIGSYSSSSSSTAAPSA</sequence>
<proteinExistence type="predicted"/>
<dbReference type="PANTHER" id="PTHR38790">
    <property type="entry name" value="2EXR DOMAIN-CONTAINING PROTEIN-RELATED"/>
    <property type="match status" value="1"/>
</dbReference>
<organism evidence="1 2">
    <name type="scientific">Diplodia seriata</name>
    <dbReference type="NCBI Taxonomy" id="420778"/>
    <lineage>
        <taxon>Eukaryota</taxon>
        <taxon>Fungi</taxon>
        <taxon>Dikarya</taxon>
        <taxon>Ascomycota</taxon>
        <taxon>Pezizomycotina</taxon>
        <taxon>Dothideomycetes</taxon>
        <taxon>Dothideomycetes incertae sedis</taxon>
        <taxon>Botryosphaeriales</taxon>
        <taxon>Botryosphaeriaceae</taxon>
        <taxon>Diplodia</taxon>
    </lineage>
</organism>
<evidence type="ECO:0000313" key="1">
    <source>
        <dbReference type="EMBL" id="KKY15967.1"/>
    </source>
</evidence>
<accession>A0A0G2DYN0</accession>
<dbReference type="AlphaFoldDB" id="A0A0G2DYN0"/>
<name>A0A0G2DYN0_9PEZI</name>
<dbReference type="EMBL" id="LAQI01000177">
    <property type="protein sequence ID" value="KKY15967.1"/>
    <property type="molecule type" value="Genomic_DNA"/>
</dbReference>
<reference evidence="1 2" key="2">
    <citation type="submission" date="2015-05" db="EMBL/GenBank/DDBJ databases">
        <title>Distinctive expansion of gene families associated with plant cell wall degradation and secondary metabolism in the genomes of grapevine trunk pathogens.</title>
        <authorList>
            <person name="Lawrence D.P."/>
            <person name="Travadon R."/>
            <person name="Rolshausen P.E."/>
            <person name="Baumgartner K."/>
        </authorList>
    </citation>
    <scope>NUCLEOTIDE SEQUENCE [LARGE SCALE GENOMIC DNA]</scope>
    <source>
        <strain evidence="1">DS831</strain>
    </source>
</reference>
<protein>
    <submittedName>
        <fullName evidence="1">Uncharacterized protein</fullName>
    </submittedName>
</protein>
<reference evidence="1 2" key="1">
    <citation type="submission" date="2015-03" db="EMBL/GenBank/DDBJ databases">
        <authorList>
            <person name="Morales-Cruz A."/>
            <person name="Amrine K.C."/>
            <person name="Cantu D."/>
        </authorList>
    </citation>
    <scope>NUCLEOTIDE SEQUENCE [LARGE SCALE GENOMIC DNA]</scope>
    <source>
        <strain evidence="1">DS831</strain>
    </source>
</reference>
<dbReference type="Proteomes" id="UP000034182">
    <property type="component" value="Unassembled WGS sequence"/>
</dbReference>
<evidence type="ECO:0000313" key="2">
    <source>
        <dbReference type="Proteomes" id="UP000034182"/>
    </source>
</evidence>